<protein>
    <recommendedName>
        <fullName evidence="7">D-hydantoinase</fullName>
    </recommendedName>
</protein>
<evidence type="ECO:0000256" key="2">
    <source>
        <dbReference type="ARBA" id="ARBA00008829"/>
    </source>
</evidence>
<evidence type="ECO:0000256" key="8">
    <source>
        <dbReference type="PIRSR" id="PIRSR611778-50"/>
    </source>
</evidence>
<evidence type="ECO:0000313" key="11">
    <source>
        <dbReference type="Proteomes" id="UP000192917"/>
    </source>
</evidence>
<dbReference type="InterPro" id="IPR032466">
    <property type="entry name" value="Metal_Hydrolase"/>
</dbReference>
<dbReference type="NCBIfam" id="TIGR02033">
    <property type="entry name" value="D-hydantoinase"/>
    <property type="match status" value="1"/>
</dbReference>
<dbReference type="InterPro" id="IPR011059">
    <property type="entry name" value="Metal-dep_hydrolase_composite"/>
</dbReference>
<dbReference type="SUPFAM" id="SSF51556">
    <property type="entry name" value="Metallo-dependent hydrolases"/>
    <property type="match status" value="1"/>
</dbReference>
<dbReference type="SUPFAM" id="SSF51338">
    <property type="entry name" value="Composite domain of metallo-dependent hydrolases"/>
    <property type="match status" value="2"/>
</dbReference>
<dbReference type="STRING" id="560819.SAMN05428998_12222"/>
<dbReference type="AlphaFoldDB" id="A0A1Y6CFC5"/>
<name>A0A1Y6CFC5_9PROT</name>
<dbReference type="InterPro" id="IPR011778">
    <property type="entry name" value="Hydantoinase/dihydroPyrase"/>
</dbReference>
<keyword evidence="4" id="KW-0479">Metal-binding</keyword>
<dbReference type="InterPro" id="IPR050378">
    <property type="entry name" value="Metallo-dep_Hydrolases_sf"/>
</dbReference>
<keyword evidence="5" id="KW-0378">Hydrolase</keyword>
<feature type="domain" description="Amidohydrolase-related" evidence="9">
    <location>
        <begin position="53"/>
        <end position="443"/>
    </location>
</feature>
<evidence type="ECO:0000256" key="6">
    <source>
        <dbReference type="ARBA" id="ARBA00055040"/>
    </source>
</evidence>
<reference evidence="10 11" key="1">
    <citation type="submission" date="2017-04" db="EMBL/GenBank/DDBJ databases">
        <authorList>
            <person name="Afonso C.L."/>
            <person name="Miller P.J."/>
            <person name="Scott M.A."/>
            <person name="Spackman E."/>
            <person name="Goraichik I."/>
            <person name="Dimitrov K.M."/>
            <person name="Suarez D.L."/>
            <person name="Swayne D.E."/>
        </authorList>
    </citation>
    <scope>NUCLEOTIDE SEQUENCE [LARGE SCALE GENOMIC DNA]</scope>
    <source>
        <strain evidence="10 11">USBA 355</strain>
    </source>
</reference>
<gene>
    <name evidence="10" type="ORF">SAMN05428998_12222</name>
</gene>
<comment type="PTM">
    <text evidence="8">Carbamylation allows a single lysine to coordinate two divalent metal cations.</text>
</comment>
<feature type="modified residue" description="N6-carboxylysine" evidence="8">
    <location>
        <position position="155"/>
    </location>
</feature>
<dbReference type="PANTHER" id="PTHR11647">
    <property type="entry name" value="HYDRANTOINASE/DIHYDROPYRIMIDINASE FAMILY MEMBER"/>
    <property type="match status" value="1"/>
</dbReference>
<dbReference type="GO" id="GO:0016812">
    <property type="term" value="F:hydrolase activity, acting on carbon-nitrogen (but not peptide) bonds, in cyclic amides"/>
    <property type="evidence" value="ECO:0007669"/>
    <property type="project" value="TreeGrafter"/>
</dbReference>
<dbReference type="PANTHER" id="PTHR11647:SF1">
    <property type="entry name" value="COLLAPSIN RESPONSE MEDIATOR PROTEIN"/>
    <property type="match status" value="1"/>
</dbReference>
<dbReference type="GO" id="GO:0046872">
    <property type="term" value="F:metal ion binding"/>
    <property type="evidence" value="ECO:0007669"/>
    <property type="project" value="UniProtKB-KW"/>
</dbReference>
<dbReference type="Proteomes" id="UP000192917">
    <property type="component" value="Unassembled WGS sequence"/>
</dbReference>
<sequence>MGETGYDLVIRSGTLATAGESFVADLAIAGGRIAAIGENLPPGRDEIDACGLLVLPGGVDAHCHVDEPPYAGARHADDFRSASRAAACGGTTTILPFANQVPDRPLRQSLEDYHRRAEGRSLIDYAFHLIIRQPTASVVGQELPSLIAEGYTSFKVFMTYPGYMLEDEPILELLDLTRREGALLMVHAENGHCVHWMTERLERAGDVGLGAHGRAAPPAVEREATHRAIALAEVAGARVLLVHVSSAQALEQIRWAQDRGLPVLAETCPQYLFLGQADLERPGWEAAKFICSPPPRGPQDADALWRGIAQGAFQLVSSDHCAYRLDGREGKRAHGDELHFRKVANGVPGIETRLPLLFHEGVGKGRLTLQQFVAATSTNPARIYGLYPRKGGLAIGGDADIAIWDPAKRVTIRHAELHDACDYTPYEGRELEGWPVVTLSRGERIWDRGRVSEAYGRGRFLPCDRLGPPSS</sequence>
<dbReference type="RefSeq" id="WP_085124868.1">
    <property type="nucleotide sequence ID" value="NZ_FWZX01000022.1"/>
</dbReference>
<dbReference type="Gene3D" id="2.30.40.10">
    <property type="entry name" value="Urease, subunit C, domain 1"/>
    <property type="match status" value="1"/>
</dbReference>
<evidence type="ECO:0000256" key="7">
    <source>
        <dbReference type="ARBA" id="ARBA00068457"/>
    </source>
</evidence>
<dbReference type="Gene3D" id="3.20.20.140">
    <property type="entry name" value="Metal-dependent hydrolases"/>
    <property type="match status" value="1"/>
</dbReference>
<accession>A0A1Y6CFC5</accession>
<comment type="function">
    <text evidence="6">Catalyzes the stereospecific hydrolysis of the cyclic amide bond of D-hydantoin derivatives.</text>
</comment>
<dbReference type="CDD" id="cd01314">
    <property type="entry name" value="D-HYD"/>
    <property type="match status" value="1"/>
</dbReference>
<keyword evidence="3" id="KW-0597">Phosphoprotein</keyword>
<dbReference type="GO" id="GO:0005829">
    <property type="term" value="C:cytosol"/>
    <property type="evidence" value="ECO:0007669"/>
    <property type="project" value="TreeGrafter"/>
</dbReference>
<organism evidence="10 11">
    <name type="scientific">Tistlia consotensis USBA 355</name>
    <dbReference type="NCBI Taxonomy" id="560819"/>
    <lineage>
        <taxon>Bacteria</taxon>
        <taxon>Pseudomonadati</taxon>
        <taxon>Pseudomonadota</taxon>
        <taxon>Alphaproteobacteria</taxon>
        <taxon>Rhodospirillales</taxon>
        <taxon>Rhodovibrionaceae</taxon>
        <taxon>Tistlia</taxon>
    </lineage>
</organism>
<evidence type="ECO:0000256" key="4">
    <source>
        <dbReference type="ARBA" id="ARBA00022723"/>
    </source>
</evidence>
<keyword evidence="11" id="KW-1185">Reference proteome</keyword>
<evidence type="ECO:0000256" key="3">
    <source>
        <dbReference type="ARBA" id="ARBA00022553"/>
    </source>
</evidence>
<evidence type="ECO:0000259" key="9">
    <source>
        <dbReference type="Pfam" id="PF01979"/>
    </source>
</evidence>
<dbReference type="EMBL" id="FWZX01000022">
    <property type="protein sequence ID" value="SMF58325.1"/>
    <property type="molecule type" value="Genomic_DNA"/>
</dbReference>
<dbReference type="Pfam" id="PF01979">
    <property type="entry name" value="Amidohydro_1"/>
    <property type="match status" value="1"/>
</dbReference>
<proteinExistence type="inferred from homology"/>
<dbReference type="FunFam" id="3.20.20.140:FF:000217">
    <property type="entry name" value="Dihydropyrimidinase-related protein 1"/>
    <property type="match status" value="1"/>
</dbReference>
<evidence type="ECO:0000313" key="10">
    <source>
        <dbReference type="EMBL" id="SMF58325.1"/>
    </source>
</evidence>
<evidence type="ECO:0000256" key="5">
    <source>
        <dbReference type="ARBA" id="ARBA00022801"/>
    </source>
</evidence>
<comment type="cofactor">
    <cofactor evidence="1">
        <name>Zn(2+)</name>
        <dbReference type="ChEBI" id="CHEBI:29105"/>
    </cofactor>
</comment>
<evidence type="ECO:0000256" key="1">
    <source>
        <dbReference type="ARBA" id="ARBA00001947"/>
    </source>
</evidence>
<dbReference type="NCBIfam" id="NF009941">
    <property type="entry name" value="PRK13404.1"/>
    <property type="match status" value="1"/>
</dbReference>
<comment type="similarity">
    <text evidence="2">Belongs to the metallo-dependent hydrolases superfamily. Hydantoinase/dihydropyrimidinase family.</text>
</comment>
<dbReference type="InterPro" id="IPR006680">
    <property type="entry name" value="Amidohydro-rel"/>
</dbReference>